<name>A0A9D9IU70_9BACT</name>
<comment type="caution">
    <text evidence="2">The sequence shown here is derived from an EMBL/GenBank/DDBJ whole genome shotgun (WGS) entry which is preliminary data.</text>
</comment>
<dbReference type="InterPro" id="IPR036410">
    <property type="entry name" value="HSP_DnaJ_Cys-rich_dom_sf"/>
</dbReference>
<dbReference type="Proteomes" id="UP000823771">
    <property type="component" value="Unassembled WGS sequence"/>
</dbReference>
<dbReference type="EMBL" id="JADILZ010000052">
    <property type="protein sequence ID" value="MBO8478425.1"/>
    <property type="molecule type" value="Genomic_DNA"/>
</dbReference>
<proteinExistence type="predicted"/>
<sequence length="414" mass="46106">MRRIFGFILIFISGMVLQQHIHADSKDIVVMEEDTPYSMQTMFSSGTGNGLQENYIRQYWDMGYRITSLAYGASGWFVVMSTASGYTGQSYNHVKDWPSLWIDEMWGKGYRLTDFAYGNGMWTVVMSQGTSIDSQKWETCRVGDLKGKTTGWWDMGYHISGVACTGPDSWLVSVSDNMPYDANDDTGYTAPRNSNFLPGFGEKIMLQMSDGYPSYIEIAPLYFRDETGQVLYYYSNTGMSSCRGFSGFCYRHDYDEDGYHVLKYYYYSLSGPLQNPVAKLIPSGNDDSTLRVSMSDGSITNSHGVVWSIPIDEEQASEIRKASEKIARWLDNATSGGYIPPASSQGGDAGNGNGSSASRKSRCSFCNGTGVCRSCNGRGGYFDYYGYSSEKTWRQCPSCNGSGRCFNCYGKGHL</sequence>
<organism evidence="2 3">
    <name type="scientific">Candidatus Cryptobacteroides excrementipullorum</name>
    <dbReference type="NCBI Taxonomy" id="2840761"/>
    <lineage>
        <taxon>Bacteria</taxon>
        <taxon>Pseudomonadati</taxon>
        <taxon>Bacteroidota</taxon>
        <taxon>Bacteroidia</taxon>
        <taxon>Bacteroidales</taxon>
        <taxon>Candidatus Cryptobacteroides</taxon>
    </lineage>
</organism>
<reference evidence="2" key="1">
    <citation type="submission" date="2020-10" db="EMBL/GenBank/DDBJ databases">
        <authorList>
            <person name="Gilroy R."/>
        </authorList>
    </citation>
    <scope>NUCLEOTIDE SEQUENCE</scope>
    <source>
        <strain evidence="2">2478</strain>
    </source>
</reference>
<protein>
    <recommendedName>
        <fullName evidence="1">DUF7477 domain-containing protein</fullName>
    </recommendedName>
</protein>
<gene>
    <name evidence="2" type="ORF">IAB80_06035</name>
</gene>
<reference evidence="2" key="2">
    <citation type="journal article" date="2021" name="PeerJ">
        <title>Extensive microbial diversity within the chicken gut microbiome revealed by metagenomics and culture.</title>
        <authorList>
            <person name="Gilroy R."/>
            <person name="Ravi A."/>
            <person name="Getino M."/>
            <person name="Pursley I."/>
            <person name="Horton D.L."/>
            <person name="Alikhan N.F."/>
            <person name="Baker D."/>
            <person name="Gharbi K."/>
            <person name="Hall N."/>
            <person name="Watson M."/>
            <person name="Adriaenssens E.M."/>
            <person name="Foster-Nyarko E."/>
            <person name="Jarju S."/>
            <person name="Secka A."/>
            <person name="Antonio M."/>
            <person name="Oren A."/>
            <person name="Chaudhuri R.R."/>
            <person name="La Ragione R."/>
            <person name="Hildebrand F."/>
            <person name="Pallen M.J."/>
        </authorList>
    </citation>
    <scope>NUCLEOTIDE SEQUENCE</scope>
    <source>
        <strain evidence="2">2478</strain>
    </source>
</reference>
<dbReference type="InterPro" id="IPR055900">
    <property type="entry name" value="DUF7477"/>
</dbReference>
<evidence type="ECO:0000313" key="3">
    <source>
        <dbReference type="Proteomes" id="UP000823771"/>
    </source>
</evidence>
<evidence type="ECO:0000313" key="2">
    <source>
        <dbReference type="EMBL" id="MBO8478425.1"/>
    </source>
</evidence>
<feature type="domain" description="DUF7477" evidence="1">
    <location>
        <begin position="28"/>
        <end position="189"/>
    </location>
</feature>
<dbReference type="Pfam" id="PF24289">
    <property type="entry name" value="DUF7477"/>
    <property type="match status" value="1"/>
</dbReference>
<evidence type="ECO:0000259" key="1">
    <source>
        <dbReference type="Pfam" id="PF24289"/>
    </source>
</evidence>
<dbReference type="AlphaFoldDB" id="A0A9D9IU70"/>
<dbReference type="SUPFAM" id="SSF57938">
    <property type="entry name" value="DnaJ/Hsp40 cysteine-rich domain"/>
    <property type="match status" value="1"/>
</dbReference>
<accession>A0A9D9IU70</accession>